<accession>A0A2N7S025</accession>
<dbReference type="RefSeq" id="WP_102598666.1">
    <property type="nucleotide sequence ID" value="NZ_JABUYH010000032.1"/>
</dbReference>
<protein>
    <recommendedName>
        <fullName evidence="3">HutD family protein</fullName>
    </recommendedName>
</protein>
<gene>
    <name evidence="1" type="ORF">CIK84_12460</name>
</gene>
<dbReference type="InterPro" id="IPR010282">
    <property type="entry name" value="Uncharacterised_HutD/Ves"/>
</dbReference>
<dbReference type="Gene3D" id="2.60.120.10">
    <property type="entry name" value="Jelly Rolls"/>
    <property type="match status" value="1"/>
</dbReference>
<reference evidence="1 2" key="1">
    <citation type="journal article" date="2017" name="Elife">
        <title>Extensive horizontal gene transfer in cheese-associated bacteria.</title>
        <authorList>
            <person name="Bonham K.S."/>
            <person name="Wolfe B.E."/>
            <person name="Dutton R.J."/>
        </authorList>
    </citation>
    <scope>NUCLEOTIDE SEQUENCE [LARGE SCALE GENOMIC DNA]</scope>
    <source>
        <strain evidence="1 2">JB182</strain>
    </source>
</reference>
<sequence length="200" mass="21603">MSEAQASFAPGSIFELAQSTKKQWELGQVRLIASGVLAQDGTLQPSEPREATWQLSIRSIEKAASFTPAPSAQVFTLIAGDFVQLDVDGQQHGLEPLRPLKLETANPVEASQPTEELLIVHVAATPQQVRPTVRIVELSKKREQHLFDGQLGVLVQGSAKLLLGENEQSLNLRDTVVGSDAGDPRITGRGFMAVVSFDLP</sequence>
<dbReference type="AlphaFoldDB" id="A0A2N7S025"/>
<proteinExistence type="predicted"/>
<name>A0A2N7S025_9MICC</name>
<comment type="caution">
    <text evidence="1">The sequence shown here is derived from an EMBL/GenBank/DDBJ whole genome shotgun (WGS) entry which is preliminary data.</text>
</comment>
<dbReference type="InterPro" id="IPR011051">
    <property type="entry name" value="RmlC_Cupin_sf"/>
</dbReference>
<dbReference type="InterPro" id="IPR014710">
    <property type="entry name" value="RmlC-like_jellyroll"/>
</dbReference>
<evidence type="ECO:0000313" key="2">
    <source>
        <dbReference type="Proteomes" id="UP000235739"/>
    </source>
</evidence>
<dbReference type="Pfam" id="PF05962">
    <property type="entry name" value="HutD"/>
    <property type="match status" value="1"/>
</dbReference>
<organism evidence="1 2">
    <name type="scientific">Glutamicibacter arilaitensis</name>
    <dbReference type="NCBI Taxonomy" id="256701"/>
    <lineage>
        <taxon>Bacteria</taxon>
        <taxon>Bacillati</taxon>
        <taxon>Actinomycetota</taxon>
        <taxon>Actinomycetes</taxon>
        <taxon>Micrococcales</taxon>
        <taxon>Micrococcaceae</taxon>
        <taxon>Glutamicibacter</taxon>
    </lineage>
</organism>
<dbReference type="SUPFAM" id="SSF51182">
    <property type="entry name" value="RmlC-like cupins"/>
    <property type="match status" value="1"/>
</dbReference>
<evidence type="ECO:0000313" key="1">
    <source>
        <dbReference type="EMBL" id="PMQ19492.1"/>
    </source>
</evidence>
<dbReference type="EMBL" id="PNQX01000002">
    <property type="protein sequence ID" value="PMQ19492.1"/>
    <property type="molecule type" value="Genomic_DNA"/>
</dbReference>
<evidence type="ECO:0008006" key="3">
    <source>
        <dbReference type="Google" id="ProtNLM"/>
    </source>
</evidence>
<dbReference type="Proteomes" id="UP000235739">
    <property type="component" value="Unassembled WGS sequence"/>
</dbReference>